<feature type="non-terminal residue" evidence="1">
    <location>
        <position position="1"/>
    </location>
</feature>
<organism evidence="1">
    <name type="scientific">marine sediment metagenome</name>
    <dbReference type="NCBI Taxonomy" id="412755"/>
    <lineage>
        <taxon>unclassified sequences</taxon>
        <taxon>metagenomes</taxon>
        <taxon>ecological metagenomes</taxon>
    </lineage>
</organism>
<dbReference type="AlphaFoldDB" id="X1LA97"/>
<accession>X1LA97</accession>
<name>X1LA97_9ZZZZ</name>
<reference evidence="1" key="1">
    <citation type="journal article" date="2014" name="Front. Microbiol.">
        <title>High frequency of phylogenetically diverse reductive dehalogenase-homologous genes in deep subseafloor sedimentary metagenomes.</title>
        <authorList>
            <person name="Kawai M."/>
            <person name="Futagami T."/>
            <person name="Toyoda A."/>
            <person name="Takaki Y."/>
            <person name="Nishi S."/>
            <person name="Hori S."/>
            <person name="Arai W."/>
            <person name="Tsubouchi T."/>
            <person name="Morono Y."/>
            <person name="Uchiyama I."/>
            <person name="Ito T."/>
            <person name="Fujiyama A."/>
            <person name="Inagaki F."/>
            <person name="Takami H."/>
        </authorList>
    </citation>
    <scope>NUCLEOTIDE SEQUENCE</scope>
    <source>
        <strain evidence="1">Expedition CK06-06</strain>
    </source>
</reference>
<protein>
    <submittedName>
        <fullName evidence="1">Uncharacterized protein</fullName>
    </submittedName>
</protein>
<dbReference type="EMBL" id="BARV01005572">
    <property type="protein sequence ID" value="GAI16252.1"/>
    <property type="molecule type" value="Genomic_DNA"/>
</dbReference>
<proteinExistence type="predicted"/>
<sequence>QNSPFDVLVAGALIAAYQATEDVSVVIAPEIDIGPPTWD</sequence>
<comment type="caution">
    <text evidence="1">The sequence shown here is derived from an EMBL/GenBank/DDBJ whole genome shotgun (WGS) entry which is preliminary data.</text>
</comment>
<gene>
    <name evidence="1" type="ORF">S06H3_11476</name>
</gene>
<evidence type="ECO:0000313" key="1">
    <source>
        <dbReference type="EMBL" id="GAI16252.1"/>
    </source>
</evidence>